<protein>
    <submittedName>
        <fullName evidence="1">Uncharacterized protein</fullName>
    </submittedName>
</protein>
<organism evidence="1 2">
    <name type="scientific">Cirrhinus mrigala</name>
    <name type="common">Mrigala</name>
    <dbReference type="NCBI Taxonomy" id="683832"/>
    <lineage>
        <taxon>Eukaryota</taxon>
        <taxon>Metazoa</taxon>
        <taxon>Chordata</taxon>
        <taxon>Craniata</taxon>
        <taxon>Vertebrata</taxon>
        <taxon>Euteleostomi</taxon>
        <taxon>Actinopterygii</taxon>
        <taxon>Neopterygii</taxon>
        <taxon>Teleostei</taxon>
        <taxon>Ostariophysi</taxon>
        <taxon>Cypriniformes</taxon>
        <taxon>Cyprinidae</taxon>
        <taxon>Labeoninae</taxon>
        <taxon>Labeonini</taxon>
        <taxon>Cirrhinus</taxon>
    </lineage>
</organism>
<keyword evidence="2" id="KW-1185">Reference proteome</keyword>
<reference evidence="1 2" key="1">
    <citation type="submission" date="2024-05" db="EMBL/GenBank/DDBJ databases">
        <title>Genome sequencing and assembly of Indian major carp, Cirrhinus mrigala (Hamilton, 1822).</title>
        <authorList>
            <person name="Mohindra V."/>
            <person name="Chowdhury L.M."/>
            <person name="Lal K."/>
            <person name="Jena J.K."/>
        </authorList>
    </citation>
    <scope>NUCLEOTIDE SEQUENCE [LARGE SCALE GENOMIC DNA]</scope>
    <source>
        <strain evidence="1">CM1030</strain>
        <tissue evidence="1">Blood</tissue>
    </source>
</reference>
<comment type="caution">
    <text evidence="1">The sequence shown here is derived from an EMBL/GenBank/DDBJ whole genome shotgun (WGS) entry which is preliminary data.</text>
</comment>
<evidence type="ECO:0000313" key="1">
    <source>
        <dbReference type="EMBL" id="KAL0171952.1"/>
    </source>
</evidence>
<dbReference type="EMBL" id="JAMKFB020000016">
    <property type="protein sequence ID" value="KAL0171952.1"/>
    <property type="molecule type" value="Genomic_DNA"/>
</dbReference>
<proteinExistence type="predicted"/>
<dbReference type="Proteomes" id="UP001529510">
    <property type="component" value="Unassembled WGS sequence"/>
</dbReference>
<accession>A0ABD0PDG5</accession>
<dbReference type="AlphaFoldDB" id="A0ABD0PDG5"/>
<gene>
    <name evidence="1" type="ORF">M9458_032263</name>
</gene>
<evidence type="ECO:0000313" key="2">
    <source>
        <dbReference type="Proteomes" id="UP001529510"/>
    </source>
</evidence>
<name>A0ABD0PDG5_CIRMR</name>
<sequence length="291" mass="34298">MSRTNDRGHSELFYKKRHLQLKQLKSMGIRNTYLYNEIPEYPKEVDFRVTKLRHNTNLQGFLGIWDSEGFTKPTRSKSAKHDLVWWSPDISKDDITSAEQQYLDSQQCDAEKPFLHKFTTSPAFLSSSRMGNFRFSMSIPDLMYSFQEQFCSGQKPDIRTFETVVYKQEVMHSIVVHAPCARNLFSKYPLLSDTQQPACVFHENTIIWRPQAMCKTHRFRLSRNMKAIRIPVKAREEYMWDNIGVAFHVPHGQIFRFNREILFNSLRFCEGAYPKLNTEEFVKCEFGPVRP</sequence>